<feature type="domain" description="Insertion element IS150 protein InsJ-like helix-turn-helix" evidence="1">
    <location>
        <begin position="55"/>
        <end position="98"/>
    </location>
</feature>
<dbReference type="EMBL" id="JSAM01000161">
    <property type="protein sequence ID" value="KIA76030.1"/>
    <property type="molecule type" value="Genomic_DNA"/>
</dbReference>
<organism evidence="2 3">
    <name type="scientific">Parachlamydia acanthamoebae</name>
    <dbReference type="NCBI Taxonomy" id="83552"/>
    <lineage>
        <taxon>Bacteria</taxon>
        <taxon>Pseudomonadati</taxon>
        <taxon>Chlamydiota</taxon>
        <taxon>Chlamydiia</taxon>
        <taxon>Parachlamydiales</taxon>
        <taxon>Parachlamydiaceae</taxon>
        <taxon>Parachlamydia</taxon>
    </lineage>
</organism>
<sequence>MIESPLRHSIAKQKIEIRAQANGGFIAYFAGRCLAVSEVIEPTKFSMYDLEIQKKIDAIELAEKLGNVTEAARISGCSRETIYKNKRLLKEKGPLALKRTYRPDLYHKNRTPKNIEKIIIGFSLKNPYLGQAQVSTQLKANYEIDISPAGVRCIWLRESMNTRALRMLKAKSSSCLTA</sequence>
<gene>
    <name evidence="2" type="primary">ylbG</name>
    <name evidence="2" type="ORF">DB43_DD00020</name>
</gene>
<dbReference type="Pfam" id="PF13518">
    <property type="entry name" value="HTH_28"/>
    <property type="match status" value="1"/>
</dbReference>
<dbReference type="InterPro" id="IPR055247">
    <property type="entry name" value="InsJ-like_HTH"/>
</dbReference>
<reference evidence="2 3" key="1">
    <citation type="journal article" date="2014" name="Mol. Biol. Evol.">
        <title>Massive expansion of Ubiquitination-related gene families within the Chlamydiae.</title>
        <authorList>
            <person name="Domman D."/>
            <person name="Collingro A."/>
            <person name="Lagkouvardos I."/>
            <person name="Gehre L."/>
            <person name="Weinmaier T."/>
            <person name="Rattei T."/>
            <person name="Subtil A."/>
            <person name="Horn M."/>
        </authorList>
    </citation>
    <scope>NUCLEOTIDE SEQUENCE [LARGE SCALE GENOMIC DNA]</scope>
    <source>
        <strain evidence="2 3">OEW1</strain>
    </source>
</reference>
<evidence type="ECO:0000259" key="1">
    <source>
        <dbReference type="Pfam" id="PF13518"/>
    </source>
</evidence>
<name>A0A0C1C4H3_9BACT</name>
<dbReference type="Proteomes" id="UP000031307">
    <property type="component" value="Unassembled WGS sequence"/>
</dbReference>
<comment type="caution">
    <text evidence="2">The sequence shown here is derived from an EMBL/GenBank/DDBJ whole genome shotgun (WGS) entry which is preliminary data.</text>
</comment>
<dbReference type="InterPro" id="IPR009057">
    <property type="entry name" value="Homeodomain-like_sf"/>
</dbReference>
<protein>
    <submittedName>
        <fullName evidence="2">Uncharacterized protein YlbG</fullName>
    </submittedName>
</protein>
<dbReference type="AlphaFoldDB" id="A0A0C1C4H3"/>
<evidence type="ECO:0000313" key="3">
    <source>
        <dbReference type="Proteomes" id="UP000031307"/>
    </source>
</evidence>
<dbReference type="SUPFAM" id="SSF46689">
    <property type="entry name" value="Homeodomain-like"/>
    <property type="match status" value="1"/>
</dbReference>
<accession>A0A0C1C4H3</accession>
<proteinExistence type="predicted"/>
<evidence type="ECO:0000313" key="2">
    <source>
        <dbReference type="EMBL" id="KIA76030.1"/>
    </source>
</evidence>